<dbReference type="PANTHER" id="PTHR44835">
    <property type="entry name" value="UDP-N-ACETYLGLUCOSAMINE--PEPTIDE N-ACETYLGLUCOSAMINYLTRANSFERASE SPINDLY-RELATED"/>
    <property type="match status" value="1"/>
</dbReference>
<evidence type="ECO:0000256" key="3">
    <source>
        <dbReference type="ARBA" id="ARBA00022679"/>
    </source>
</evidence>
<dbReference type="Gene3D" id="3.40.50.11380">
    <property type="match status" value="1"/>
</dbReference>
<gene>
    <name evidence="8" type="primary">spyA</name>
    <name evidence="8" type="ORF">DFA_05779</name>
</gene>
<keyword evidence="3" id="KW-0808">Transferase</keyword>
<evidence type="ECO:0000259" key="7">
    <source>
        <dbReference type="Pfam" id="PF13844"/>
    </source>
</evidence>
<dbReference type="OMA" id="FGCYNTL"/>
<sequence>MSSKKDNVTVVKIPNDQHVLVEKVRTLLLETPSKRTKEEQKSHFKNLFDTANELLRRDPNHSHYKELKAVSLFSFVDHCSVADPIAMVKLQEANDLAPNIKFIRDRLINLYIKNNTTVPKKLMDQSRLYDHGNNNNSNNNNNNNRNTNMNMNMNMDQSSQDKILALKLYASAVECEMKGDLQSAFRLLYAAHEKDKEHRDINLHIGRLYTKQGKITQANKHIDNAIRGKPVMWEAHMEKAGLEQKEGESSNAVRRLGYMVKSTDTTPEMKKRAMLLKIFYMNSLENSDNGKEIYDESISYFKLLNIKPYQFSEDQIKGFKRQSPIKIGYLSSHFKEHPIAYFMDGILEYHRSEMFQVHIFQIGQVEEDAYTARMKSYIHPDNWHVLRSDSCKLLADMIRSHNIAILSCLDVHTERDGEIASYRPAPIMVNYLGYPNTSGIDTIQYRITDSFADPQDTKQPWSEKLIRLPNSFLTFRASHLTVHPVSVAPCAKNGYVTFGCYNTLSKVQDPTWKCWKQILDRLPQARLIIKAPLFIEESAAQHYRDRLQKLGVDTSRVSLRAYSMDTQNHYVSYDEMDVSLDPFPYNGTTTSMDSLWMGVPFVTYAGTTHVHRVGASILNNVGLGDLVGYSTQEYVDIAVKLGQDLDRIKSIRSSLRDTLSKSILSDPKSFTIQLEDKYIEMFNQSLI</sequence>
<comment type="pathway">
    <text evidence="1">Protein modification; protein glycosylation.</text>
</comment>
<dbReference type="KEGG" id="dfa:DFA_05779"/>
<dbReference type="GeneID" id="14875838"/>
<feature type="compositionally biased region" description="Low complexity" evidence="6">
    <location>
        <begin position="133"/>
        <end position="146"/>
    </location>
</feature>
<evidence type="ECO:0000313" key="8">
    <source>
        <dbReference type="EMBL" id="EGG23645.1"/>
    </source>
</evidence>
<keyword evidence="9" id="KW-1185">Reference proteome</keyword>
<evidence type="ECO:0000256" key="2">
    <source>
        <dbReference type="ARBA" id="ARBA00022676"/>
    </source>
</evidence>
<feature type="domain" description="O-GlcNAc transferase C-terminal" evidence="7">
    <location>
        <begin position="302"/>
        <end position="474"/>
    </location>
</feature>
<dbReference type="InterPro" id="IPR011990">
    <property type="entry name" value="TPR-like_helical_dom_sf"/>
</dbReference>
<dbReference type="OrthoDB" id="17094at2759"/>
<protein>
    <submittedName>
        <fullName evidence="8">Glycosyltransferase</fullName>
    </submittedName>
</protein>
<dbReference type="PANTHER" id="PTHR44835:SF1">
    <property type="entry name" value="PROTEIN O-GLCNAC TRANSFERASE"/>
    <property type="match status" value="1"/>
</dbReference>
<dbReference type="AlphaFoldDB" id="F4PMJ8"/>
<keyword evidence="4" id="KW-0677">Repeat</keyword>
<dbReference type="STRING" id="1054147.F4PMJ8"/>
<name>F4PMJ8_CACFS</name>
<feature type="region of interest" description="Disordered" evidence="6">
    <location>
        <begin position="127"/>
        <end position="146"/>
    </location>
</feature>
<dbReference type="RefSeq" id="XP_004361496.1">
    <property type="nucleotide sequence ID" value="XM_004361439.1"/>
</dbReference>
<dbReference type="Pfam" id="PF13844">
    <property type="entry name" value="Glyco_transf_41"/>
    <property type="match status" value="2"/>
</dbReference>
<proteinExistence type="predicted"/>
<evidence type="ECO:0000256" key="4">
    <source>
        <dbReference type="ARBA" id="ARBA00022737"/>
    </source>
</evidence>
<dbReference type="SUPFAM" id="SSF48452">
    <property type="entry name" value="TPR-like"/>
    <property type="match status" value="1"/>
</dbReference>
<accession>F4PMJ8</accession>
<evidence type="ECO:0000256" key="6">
    <source>
        <dbReference type="SAM" id="MobiDB-lite"/>
    </source>
</evidence>
<dbReference type="Proteomes" id="UP000007797">
    <property type="component" value="Unassembled WGS sequence"/>
</dbReference>
<keyword evidence="5" id="KW-0802">TPR repeat</keyword>
<dbReference type="InterPro" id="IPR051939">
    <property type="entry name" value="Glycosyltr_41/O-GlcNAc_trsf"/>
</dbReference>
<evidence type="ECO:0000313" key="9">
    <source>
        <dbReference type="Proteomes" id="UP000007797"/>
    </source>
</evidence>
<feature type="domain" description="O-GlcNAc transferase C-terminal" evidence="7">
    <location>
        <begin position="496"/>
        <end position="673"/>
    </location>
</feature>
<dbReference type="GO" id="GO:0016757">
    <property type="term" value="F:glycosyltransferase activity"/>
    <property type="evidence" value="ECO:0007669"/>
    <property type="project" value="UniProtKB-KW"/>
</dbReference>
<keyword evidence="2" id="KW-0328">Glycosyltransferase</keyword>
<evidence type="ECO:0000256" key="1">
    <source>
        <dbReference type="ARBA" id="ARBA00004922"/>
    </source>
</evidence>
<dbReference type="EMBL" id="GL883008">
    <property type="protein sequence ID" value="EGG23645.1"/>
    <property type="molecule type" value="Genomic_DNA"/>
</dbReference>
<evidence type="ECO:0000256" key="5">
    <source>
        <dbReference type="ARBA" id="ARBA00022803"/>
    </source>
</evidence>
<organism evidence="8 9">
    <name type="scientific">Cavenderia fasciculata</name>
    <name type="common">Slime mold</name>
    <name type="synonym">Dictyostelium fasciculatum</name>
    <dbReference type="NCBI Taxonomy" id="261658"/>
    <lineage>
        <taxon>Eukaryota</taxon>
        <taxon>Amoebozoa</taxon>
        <taxon>Evosea</taxon>
        <taxon>Eumycetozoa</taxon>
        <taxon>Dictyostelia</taxon>
        <taxon>Acytosteliales</taxon>
        <taxon>Cavenderiaceae</taxon>
        <taxon>Cavenderia</taxon>
    </lineage>
</organism>
<reference evidence="9" key="1">
    <citation type="journal article" date="2011" name="Genome Res.">
        <title>Phylogeny-wide analysis of social amoeba genomes highlights ancient origins for complex intercellular communication.</title>
        <authorList>
            <person name="Heidel A.J."/>
            <person name="Lawal H.M."/>
            <person name="Felder M."/>
            <person name="Schilde C."/>
            <person name="Helps N.R."/>
            <person name="Tunggal B."/>
            <person name="Rivero F."/>
            <person name="John U."/>
            <person name="Schleicher M."/>
            <person name="Eichinger L."/>
            <person name="Platzer M."/>
            <person name="Noegel A.A."/>
            <person name="Schaap P."/>
            <person name="Gloeckner G."/>
        </authorList>
    </citation>
    <scope>NUCLEOTIDE SEQUENCE [LARGE SCALE GENOMIC DNA]</scope>
    <source>
        <strain evidence="9">SH3</strain>
    </source>
</reference>
<dbReference type="Gene3D" id="3.40.50.2000">
    <property type="entry name" value="Glycogen Phosphorylase B"/>
    <property type="match status" value="1"/>
</dbReference>
<dbReference type="Gene3D" id="1.25.40.10">
    <property type="entry name" value="Tetratricopeptide repeat domain"/>
    <property type="match status" value="1"/>
</dbReference>
<dbReference type="InterPro" id="IPR029489">
    <property type="entry name" value="OGT/SEC/SPY_C"/>
</dbReference>